<dbReference type="InterPro" id="IPR042070">
    <property type="entry name" value="PucR_C-HTH_sf"/>
</dbReference>
<evidence type="ECO:0000259" key="1">
    <source>
        <dbReference type="Pfam" id="PF13556"/>
    </source>
</evidence>
<dbReference type="InterPro" id="IPR051448">
    <property type="entry name" value="CdaR-like_regulators"/>
</dbReference>
<protein>
    <recommendedName>
        <fullName evidence="1">PucR C-terminal helix-turn-helix domain-containing protein</fullName>
    </recommendedName>
</protein>
<accession>A0A2T2X951</accession>
<dbReference type="PANTHER" id="PTHR33744:SF1">
    <property type="entry name" value="DNA-BINDING TRANSCRIPTIONAL ACTIVATOR ADER"/>
    <property type="match status" value="1"/>
</dbReference>
<dbReference type="Pfam" id="PF13556">
    <property type="entry name" value="HTH_30"/>
    <property type="match status" value="1"/>
</dbReference>
<dbReference type="Gene3D" id="3.30.450.40">
    <property type="match status" value="1"/>
</dbReference>
<dbReference type="PANTHER" id="PTHR33744">
    <property type="entry name" value="CARBOHYDRATE DIACID REGULATOR"/>
    <property type="match status" value="1"/>
</dbReference>
<dbReference type="InterPro" id="IPR029016">
    <property type="entry name" value="GAF-like_dom_sf"/>
</dbReference>
<comment type="caution">
    <text evidence="2">The sequence shown here is derived from an EMBL/GenBank/DDBJ whole genome shotgun (WGS) entry which is preliminary data.</text>
</comment>
<proteinExistence type="predicted"/>
<dbReference type="EMBL" id="PXYT01000005">
    <property type="protein sequence ID" value="PSR31015.1"/>
    <property type="molecule type" value="Genomic_DNA"/>
</dbReference>
<dbReference type="SUPFAM" id="SSF55781">
    <property type="entry name" value="GAF domain-like"/>
    <property type="match status" value="1"/>
</dbReference>
<reference evidence="2 3" key="1">
    <citation type="journal article" date="2014" name="BMC Genomics">
        <title>Comparison of environmental and isolate Sulfobacillus genomes reveals diverse carbon, sulfur, nitrogen, and hydrogen metabolisms.</title>
        <authorList>
            <person name="Justice N.B."/>
            <person name="Norman A."/>
            <person name="Brown C.T."/>
            <person name="Singh A."/>
            <person name="Thomas B.C."/>
            <person name="Banfield J.F."/>
        </authorList>
    </citation>
    <scope>NUCLEOTIDE SEQUENCE [LARGE SCALE GENOMIC DNA]</scope>
    <source>
        <strain evidence="2">AMDSBA1</strain>
    </source>
</reference>
<dbReference type="InterPro" id="IPR025736">
    <property type="entry name" value="PucR_C-HTH_dom"/>
</dbReference>
<name>A0A2T2X951_9FIRM</name>
<dbReference type="AlphaFoldDB" id="A0A2T2X951"/>
<feature type="domain" description="PucR C-terminal helix-turn-helix" evidence="1">
    <location>
        <begin position="591"/>
        <end position="647"/>
    </location>
</feature>
<organism evidence="2 3">
    <name type="scientific">Sulfobacillus benefaciens</name>
    <dbReference type="NCBI Taxonomy" id="453960"/>
    <lineage>
        <taxon>Bacteria</taxon>
        <taxon>Bacillati</taxon>
        <taxon>Bacillota</taxon>
        <taxon>Clostridia</taxon>
        <taxon>Eubacteriales</taxon>
        <taxon>Clostridiales Family XVII. Incertae Sedis</taxon>
        <taxon>Sulfobacillus</taxon>
    </lineage>
</organism>
<evidence type="ECO:0000313" key="3">
    <source>
        <dbReference type="Proteomes" id="UP000242699"/>
    </source>
</evidence>
<gene>
    <name evidence="2" type="ORF">C7B43_03975</name>
</gene>
<sequence length="672" mass="76007">MSRQHDMKDGKGAILVRTFSDSYLNWAILSGSQGHWELQECVSALHRMISRPVQLFWPAPYGQPVLIKSDGFDPADGHHCLYRIDSTMFPGIAPQLWVHSPGLPAELQEAVLAALAERWRKVGWESAQALDQVWNTLWLAVHGGKRNLPVLYDLLTQGAETIVRAPVILLAVRRAGYQVLEMAHARGVKSESWRDHPIPIGQGLGGFVAEFQEGVRVADYDTSPWYHSRESVILHHENLRGGMAVPWQAMDGVDGVLYAWFHNPGAPSPLALYAFERYVRSIPAVVMSAQGAGMYSNSAILAQFAEDPAIQGLLRILRLARRQNSWKTLLSELSQWDIKIQVCDTWGQILRQSPDLPGESPVREVALDGIETTTLSVWGELRLVDKLYPHLIQTLRVLIDNEARLHDMRLKQLAEWVVHLNRLGGDEEEIWQRREDFGLTQPITQIWGIRLAHAQSLMLSGRSVIRAIRRKFNVQPILEERTIWAWVSVPVSVDEVDGFRKELTRDLAQPVFVAGMTANAEVSIVVGAMQRIKEVLSQEEQQVPRGLTRFLGRPQIDQLFCLPENHAALKLFVEAWIGPILRYDQDNNTDLVKTLGTYLATPHVNQAARNLYIHPNTMRYRLEQITRLVSLDWQDPAVRTALLIATEAWRCIRDKSNWNMLSGSESSSDQAL</sequence>
<dbReference type="Gene3D" id="1.10.10.2840">
    <property type="entry name" value="PucR C-terminal helix-turn-helix domain"/>
    <property type="match status" value="1"/>
</dbReference>
<dbReference type="Proteomes" id="UP000242699">
    <property type="component" value="Unassembled WGS sequence"/>
</dbReference>
<evidence type="ECO:0000313" key="2">
    <source>
        <dbReference type="EMBL" id="PSR31015.1"/>
    </source>
</evidence>